<name>A0A7J7LV04_9MAGN</name>
<organism evidence="2 3">
    <name type="scientific">Kingdonia uniflora</name>
    <dbReference type="NCBI Taxonomy" id="39325"/>
    <lineage>
        <taxon>Eukaryota</taxon>
        <taxon>Viridiplantae</taxon>
        <taxon>Streptophyta</taxon>
        <taxon>Embryophyta</taxon>
        <taxon>Tracheophyta</taxon>
        <taxon>Spermatophyta</taxon>
        <taxon>Magnoliopsida</taxon>
        <taxon>Ranunculales</taxon>
        <taxon>Circaeasteraceae</taxon>
        <taxon>Kingdonia</taxon>
    </lineage>
</organism>
<accession>A0A7J7LV04</accession>
<feature type="region of interest" description="Disordered" evidence="1">
    <location>
        <begin position="312"/>
        <end position="333"/>
    </location>
</feature>
<dbReference type="OrthoDB" id="2192888at2759"/>
<feature type="compositionally biased region" description="Basic and acidic residues" evidence="1">
    <location>
        <begin position="312"/>
        <end position="329"/>
    </location>
</feature>
<evidence type="ECO:0000313" key="2">
    <source>
        <dbReference type="EMBL" id="KAF6146486.1"/>
    </source>
</evidence>
<gene>
    <name evidence="2" type="ORF">GIB67_037786</name>
</gene>
<keyword evidence="3" id="KW-1185">Reference proteome</keyword>
<comment type="caution">
    <text evidence="2">The sequence shown here is derived from an EMBL/GenBank/DDBJ whole genome shotgun (WGS) entry which is preliminary data.</text>
</comment>
<dbReference type="Proteomes" id="UP000541444">
    <property type="component" value="Unassembled WGS sequence"/>
</dbReference>
<sequence>MEAFKSLKDACIDKSLIKQGVDLIVVNEDGGTGTRSLAHGAMGPENFLSFVSLNFDPEKLSEASVWQFPILKQQTILLNSFKGLQKALCSALRDDPDMRGASAHDFSSVLTDILLGSSSDGGGSLQSTIGEFASISDKNVVNKLFTTTMKNLLKVTQNAVERGMPKSSSTMQDASEERKGSIIGSFLTEIILALKEANKKTRNRAYDILVQIGHASGDEEQGGKKEICTNSLTWLDHTKIFSQFGDEDSENSDTEIGSGRLTVSSEFSSNVFKLRSRPNRRALKISPEEFFDQLEDNPLDLLDPQRLSRHLGEKLKRDTSSNPDTDTRSHGGSLLSLNFQDHKKCRKMSDFGWAYTGKEYASKKEGGNLKEDKLGSYELAI</sequence>
<reference evidence="2 3" key="1">
    <citation type="journal article" date="2020" name="IScience">
        <title>Genome Sequencing of the Endangered Kingdonia uniflora (Circaeasteraceae, Ranunculales) Reveals Potential Mechanisms of Evolutionary Specialization.</title>
        <authorList>
            <person name="Sun Y."/>
            <person name="Deng T."/>
            <person name="Zhang A."/>
            <person name="Moore M.J."/>
            <person name="Landis J.B."/>
            <person name="Lin N."/>
            <person name="Zhang H."/>
            <person name="Zhang X."/>
            <person name="Huang J."/>
            <person name="Zhang X."/>
            <person name="Sun H."/>
            <person name="Wang H."/>
        </authorList>
    </citation>
    <scope>NUCLEOTIDE SEQUENCE [LARGE SCALE GENOMIC DNA]</scope>
    <source>
        <strain evidence="2">TB1705</strain>
        <tissue evidence="2">Leaf</tissue>
    </source>
</reference>
<proteinExistence type="predicted"/>
<dbReference type="AlphaFoldDB" id="A0A7J7LV04"/>
<dbReference type="EMBL" id="JACGCM010001976">
    <property type="protein sequence ID" value="KAF6146486.1"/>
    <property type="molecule type" value="Genomic_DNA"/>
</dbReference>
<dbReference type="PANTHER" id="PTHR48445:SF1">
    <property type="entry name" value="OS02G0782100 PROTEIN"/>
    <property type="match status" value="1"/>
</dbReference>
<evidence type="ECO:0000256" key="1">
    <source>
        <dbReference type="SAM" id="MobiDB-lite"/>
    </source>
</evidence>
<protein>
    <submittedName>
        <fullName evidence="2">Uncharacterized protein</fullName>
    </submittedName>
</protein>
<evidence type="ECO:0000313" key="3">
    <source>
        <dbReference type="Proteomes" id="UP000541444"/>
    </source>
</evidence>
<dbReference type="PANTHER" id="PTHR48445">
    <property type="entry name" value="OS02G0782100 PROTEIN"/>
    <property type="match status" value="1"/>
</dbReference>